<evidence type="ECO:0000259" key="1">
    <source>
        <dbReference type="Pfam" id="PF13471"/>
    </source>
</evidence>
<dbReference type="OrthoDB" id="9812122at2"/>
<accession>A0A7C8GTU9</accession>
<reference evidence="2 3" key="1">
    <citation type="submission" date="2019-10" db="EMBL/GenBank/DDBJ databases">
        <title>Gracilibacillus sp. nov. isolated from rice seeds.</title>
        <authorList>
            <person name="He S."/>
        </authorList>
    </citation>
    <scope>NUCLEOTIDE SEQUENCE [LARGE SCALE GENOMIC DNA]</scope>
    <source>
        <strain evidence="2 3">TD8</strain>
    </source>
</reference>
<organism evidence="2 3">
    <name type="scientific">Gracilibacillus oryzae</name>
    <dbReference type="NCBI Taxonomy" id="1672701"/>
    <lineage>
        <taxon>Bacteria</taxon>
        <taxon>Bacillati</taxon>
        <taxon>Bacillota</taxon>
        <taxon>Bacilli</taxon>
        <taxon>Bacillales</taxon>
        <taxon>Bacillaceae</taxon>
        <taxon>Gracilibacillus</taxon>
    </lineage>
</organism>
<sequence>MKKAVRFLSLPFNRKLLYTEAYLNLARARILKSMPFHKVAKGLGVQAIETAADSNTNPTAIKDVATAIRIMSKHTIWESACLVQAIAAMKMLERRGIESTIYLGTAKDEKQNMVAHAWLRSGPYYVTGAKGMNSFTVVGMFAKILDKKVQH</sequence>
<dbReference type="Proteomes" id="UP000480246">
    <property type="component" value="Unassembled WGS sequence"/>
</dbReference>
<dbReference type="NCBIfam" id="NF033537">
    <property type="entry name" value="lasso_biosyn_B2"/>
    <property type="match status" value="1"/>
</dbReference>
<dbReference type="Pfam" id="PF13471">
    <property type="entry name" value="Transglut_core3"/>
    <property type="match status" value="1"/>
</dbReference>
<dbReference type="InterPro" id="IPR032708">
    <property type="entry name" value="McjB_C"/>
</dbReference>
<name>A0A7C8GTU9_9BACI</name>
<dbReference type="EMBL" id="WEID01000057">
    <property type="protein sequence ID" value="KAB8133658.1"/>
    <property type="molecule type" value="Genomic_DNA"/>
</dbReference>
<protein>
    <submittedName>
        <fullName evidence="2">Lasso peptide biosynthesis B2 protein</fullName>
    </submittedName>
</protein>
<keyword evidence="3" id="KW-1185">Reference proteome</keyword>
<comment type="caution">
    <text evidence="2">The sequence shown here is derived from an EMBL/GenBank/DDBJ whole genome shotgun (WGS) entry which is preliminary data.</text>
</comment>
<dbReference type="AlphaFoldDB" id="A0A7C8GTU9"/>
<gene>
    <name evidence="2" type="ORF">F9U64_12210</name>
</gene>
<feature type="domain" description="Microcin J25-processing protein McjB C-terminal" evidence="1">
    <location>
        <begin position="51"/>
        <end position="138"/>
    </location>
</feature>
<dbReference type="InterPro" id="IPR053521">
    <property type="entry name" value="McjB-like"/>
</dbReference>
<evidence type="ECO:0000313" key="3">
    <source>
        <dbReference type="Proteomes" id="UP000480246"/>
    </source>
</evidence>
<evidence type="ECO:0000313" key="2">
    <source>
        <dbReference type="EMBL" id="KAB8133658.1"/>
    </source>
</evidence>
<proteinExistence type="predicted"/>